<feature type="transmembrane region" description="Helical" evidence="7">
    <location>
        <begin position="227"/>
        <end position="249"/>
    </location>
</feature>
<evidence type="ECO:0000256" key="7">
    <source>
        <dbReference type="RuleBase" id="RU363032"/>
    </source>
</evidence>
<evidence type="ECO:0000259" key="8">
    <source>
        <dbReference type="PROSITE" id="PS50928"/>
    </source>
</evidence>
<comment type="subcellular location">
    <subcellularLocation>
        <location evidence="1 7">Cell membrane</location>
        <topology evidence="1 7">Multi-pass membrane protein</topology>
    </subcellularLocation>
</comment>
<evidence type="ECO:0000256" key="4">
    <source>
        <dbReference type="ARBA" id="ARBA00022692"/>
    </source>
</evidence>
<sequence length="306" mass="34981">MEHFAAPQIHPKKSAFWTTDSKLAYLLLLPAIAVLVLFMLYPILYVFLMAFFKTNKLGNIVSFIGLGNFTFLFKRADFWEVTMRSVTWTVLAVASKTLAGIIIALLLNVEFAGRRIYRTLVIIPWASSIPVSAMLWQWTYNSEFGLLNYTLKATGLWDNPPLWLAYPRSAFFANLYVDIWIGIPFMAMVFLAGLQAIPKDLYESAEVDGASAWVRFWQITLPLLKRVLLIATLLSSLWTFNDFNVIYILTKGGPVNKTDILITFIYKYSFQFLKFDKAAAMAVITFVILLAVSLVYARFYFRSEDV</sequence>
<feature type="transmembrane region" description="Helical" evidence="7">
    <location>
        <begin position="278"/>
        <end position="301"/>
    </location>
</feature>
<dbReference type="AlphaFoldDB" id="A0A9D5K0G5"/>
<protein>
    <submittedName>
        <fullName evidence="9">ABC transporter permease subunit</fullName>
    </submittedName>
</protein>
<reference evidence="9" key="1">
    <citation type="submission" date="2019-11" db="EMBL/GenBank/DDBJ databases">
        <title>Microbial mats filling the niche in hypersaline microbial mats.</title>
        <authorList>
            <person name="Wong H.L."/>
            <person name="Macleod F.I."/>
            <person name="White R.A. III"/>
            <person name="Burns B.P."/>
        </authorList>
    </citation>
    <scope>NUCLEOTIDE SEQUENCE</scope>
    <source>
        <strain evidence="9">Rbin_158</strain>
    </source>
</reference>
<feature type="transmembrane region" description="Helical" evidence="7">
    <location>
        <begin position="119"/>
        <end position="138"/>
    </location>
</feature>
<keyword evidence="2 7" id="KW-0813">Transport</keyword>
<accession>A0A9D5K0G5</accession>
<evidence type="ECO:0000313" key="9">
    <source>
        <dbReference type="EMBL" id="MBD3327082.1"/>
    </source>
</evidence>
<dbReference type="EMBL" id="WJJP01000684">
    <property type="protein sequence ID" value="MBD3327082.1"/>
    <property type="molecule type" value="Genomic_DNA"/>
</dbReference>
<feature type="transmembrane region" description="Helical" evidence="7">
    <location>
        <begin position="23"/>
        <end position="50"/>
    </location>
</feature>
<feature type="transmembrane region" description="Helical" evidence="7">
    <location>
        <begin position="85"/>
        <end position="107"/>
    </location>
</feature>
<name>A0A9D5K0G5_9BACT</name>
<dbReference type="InterPro" id="IPR000515">
    <property type="entry name" value="MetI-like"/>
</dbReference>
<proteinExistence type="inferred from homology"/>
<dbReference type="Proteomes" id="UP000649604">
    <property type="component" value="Unassembled WGS sequence"/>
</dbReference>
<feature type="transmembrane region" description="Helical" evidence="7">
    <location>
        <begin position="171"/>
        <end position="194"/>
    </location>
</feature>
<keyword evidence="5 7" id="KW-1133">Transmembrane helix</keyword>
<evidence type="ECO:0000313" key="10">
    <source>
        <dbReference type="Proteomes" id="UP000649604"/>
    </source>
</evidence>
<evidence type="ECO:0000256" key="6">
    <source>
        <dbReference type="ARBA" id="ARBA00023136"/>
    </source>
</evidence>
<dbReference type="PROSITE" id="PS50928">
    <property type="entry name" value="ABC_TM1"/>
    <property type="match status" value="1"/>
</dbReference>
<dbReference type="CDD" id="cd06261">
    <property type="entry name" value="TM_PBP2"/>
    <property type="match status" value="1"/>
</dbReference>
<keyword evidence="3" id="KW-1003">Cell membrane</keyword>
<keyword evidence="6 7" id="KW-0472">Membrane</keyword>
<dbReference type="PANTHER" id="PTHR43005">
    <property type="entry name" value="BLR7065 PROTEIN"/>
    <property type="match status" value="1"/>
</dbReference>
<feature type="transmembrane region" description="Helical" evidence="7">
    <location>
        <begin position="57"/>
        <end position="73"/>
    </location>
</feature>
<dbReference type="GO" id="GO:0005886">
    <property type="term" value="C:plasma membrane"/>
    <property type="evidence" value="ECO:0007669"/>
    <property type="project" value="UniProtKB-SubCell"/>
</dbReference>
<dbReference type="GO" id="GO:0055085">
    <property type="term" value="P:transmembrane transport"/>
    <property type="evidence" value="ECO:0007669"/>
    <property type="project" value="InterPro"/>
</dbReference>
<evidence type="ECO:0000256" key="2">
    <source>
        <dbReference type="ARBA" id="ARBA00022448"/>
    </source>
</evidence>
<keyword evidence="4 7" id="KW-0812">Transmembrane</keyword>
<evidence type="ECO:0000256" key="1">
    <source>
        <dbReference type="ARBA" id="ARBA00004651"/>
    </source>
</evidence>
<dbReference type="PANTHER" id="PTHR43005:SF1">
    <property type="entry name" value="SPERMIDINE_PUTRESCINE TRANSPORT SYSTEM PERMEASE PROTEIN"/>
    <property type="match status" value="1"/>
</dbReference>
<comment type="similarity">
    <text evidence="7">Belongs to the binding-protein-dependent transport system permease family.</text>
</comment>
<evidence type="ECO:0000256" key="5">
    <source>
        <dbReference type="ARBA" id="ARBA00022989"/>
    </source>
</evidence>
<feature type="domain" description="ABC transmembrane type-1" evidence="8">
    <location>
        <begin position="82"/>
        <end position="296"/>
    </location>
</feature>
<evidence type="ECO:0000256" key="3">
    <source>
        <dbReference type="ARBA" id="ARBA00022475"/>
    </source>
</evidence>
<comment type="caution">
    <text evidence="9">The sequence shown here is derived from an EMBL/GenBank/DDBJ whole genome shotgun (WGS) entry which is preliminary data.</text>
</comment>
<dbReference type="SUPFAM" id="SSF161098">
    <property type="entry name" value="MetI-like"/>
    <property type="match status" value="1"/>
</dbReference>
<gene>
    <name evidence="9" type="ORF">GF339_21020</name>
</gene>
<dbReference type="InterPro" id="IPR035906">
    <property type="entry name" value="MetI-like_sf"/>
</dbReference>
<organism evidence="9 10">
    <name type="scientific">candidate division KSB3 bacterium</name>
    <dbReference type="NCBI Taxonomy" id="2044937"/>
    <lineage>
        <taxon>Bacteria</taxon>
        <taxon>candidate division KSB3</taxon>
    </lineage>
</organism>
<dbReference type="Pfam" id="PF00528">
    <property type="entry name" value="BPD_transp_1"/>
    <property type="match status" value="1"/>
</dbReference>
<dbReference type="Gene3D" id="1.10.3720.10">
    <property type="entry name" value="MetI-like"/>
    <property type="match status" value="1"/>
</dbReference>